<dbReference type="InterPro" id="IPR006768">
    <property type="entry name" value="Cwf19-like_C_dom-1"/>
</dbReference>
<evidence type="ECO:0000313" key="5">
    <source>
        <dbReference type="EMBL" id="KAJ1984400.1"/>
    </source>
</evidence>
<evidence type="ECO:0000256" key="2">
    <source>
        <dbReference type="SAM" id="MobiDB-lite"/>
    </source>
</evidence>
<feature type="domain" description="Cwf19-like C-terminal" evidence="4">
    <location>
        <begin position="238"/>
        <end position="343"/>
    </location>
</feature>
<dbReference type="AlphaFoldDB" id="A0A9W8B9X6"/>
<sequence length="485" mass="54822">MGKHSESRRSSKSHQPKHTRRSTSPVRRQHSKQDRQRHRRSRNDDESRSLKNQTNPQAIDPRHLDDLESLWVEKAPATDQSNPAATSASTAAMHSHTQTIVTLPNFDDHGRPLNLDQDPLLTHLKSSASTSKRERRKQDRVSAMDEGQGNDILSMLHQEKYGNEAGSDFQMAKKILRDAKFEDNLEYLDDNADRLAKTHHGLNDQQKRNIAIQDYRGLVACPYCFQAAEDTSAAHAAPQPPQIPVVSIGTQVYLGLPSTEPLVPGHCLIVPLQHTVSTLTCEDDAWTEIRNFMKCLLQAFHFQGKGVVFMETVMEVTPRKGRHTAIECLPIPEDLMDDLPAFFREALLSADDEWTQHRKVLDTSLRATKVSDLPSVQAASNSGTKKYAQHAVKTGGFRKSLTAKVPYFHVWLDLDGGLGHVIENPRLFPHYLGKEIIAGMLDLPPRLYRRPTKLPTKLAAQRQRAKAFRELAKWDAFDWTKLLDQ</sequence>
<feature type="compositionally biased region" description="Basic residues" evidence="2">
    <location>
        <begin position="10"/>
        <end position="41"/>
    </location>
</feature>
<dbReference type="GO" id="GO:0000398">
    <property type="term" value="P:mRNA splicing, via spliceosome"/>
    <property type="evidence" value="ECO:0007669"/>
    <property type="project" value="TreeGrafter"/>
</dbReference>
<dbReference type="Pfam" id="PF04676">
    <property type="entry name" value="CwfJ_C_2"/>
    <property type="match status" value="1"/>
</dbReference>
<dbReference type="Pfam" id="PF04677">
    <property type="entry name" value="CwfJ_C_1"/>
    <property type="match status" value="1"/>
</dbReference>
<dbReference type="InterPro" id="IPR040194">
    <property type="entry name" value="Cwf19-like"/>
</dbReference>
<evidence type="ECO:0000256" key="1">
    <source>
        <dbReference type="ARBA" id="ARBA00006795"/>
    </source>
</evidence>
<dbReference type="EMBL" id="JANBQB010000020">
    <property type="protein sequence ID" value="KAJ1984400.1"/>
    <property type="molecule type" value="Genomic_DNA"/>
</dbReference>
<name>A0A9W8B9X6_9FUNG</name>
<proteinExistence type="inferred from homology"/>
<keyword evidence="6" id="KW-1185">Reference proteome</keyword>
<evidence type="ECO:0000259" key="4">
    <source>
        <dbReference type="Pfam" id="PF04677"/>
    </source>
</evidence>
<feature type="region of interest" description="Disordered" evidence="2">
    <location>
        <begin position="1"/>
        <end position="63"/>
    </location>
</feature>
<dbReference type="Proteomes" id="UP001151582">
    <property type="component" value="Unassembled WGS sequence"/>
</dbReference>
<dbReference type="SUPFAM" id="SSF54197">
    <property type="entry name" value="HIT-like"/>
    <property type="match status" value="1"/>
</dbReference>
<feature type="region of interest" description="Disordered" evidence="2">
    <location>
        <begin position="125"/>
        <end position="151"/>
    </location>
</feature>
<dbReference type="OrthoDB" id="2113965at2759"/>
<feature type="domain" description="Cwf19-like protein C-terminal" evidence="3">
    <location>
        <begin position="385"/>
        <end position="480"/>
    </location>
</feature>
<dbReference type="InterPro" id="IPR036265">
    <property type="entry name" value="HIT-like_sf"/>
</dbReference>
<organism evidence="5 6">
    <name type="scientific">Dimargaris verticillata</name>
    <dbReference type="NCBI Taxonomy" id="2761393"/>
    <lineage>
        <taxon>Eukaryota</taxon>
        <taxon>Fungi</taxon>
        <taxon>Fungi incertae sedis</taxon>
        <taxon>Zoopagomycota</taxon>
        <taxon>Kickxellomycotina</taxon>
        <taxon>Dimargaritomycetes</taxon>
        <taxon>Dimargaritales</taxon>
        <taxon>Dimargaritaceae</taxon>
        <taxon>Dimargaris</taxon>
    </lineage>
</organism>
<accession>A0A9W8B9X6</accession>
<reference evidence="5" key="1">
    <citation type="submission" date="2022-07" db="EMBL/GenBank/DDBJ databases">
        <title>Phylogenomic reconstructions and comparative analyses of Kickxellomycotina fungi.</title>
        <authorList>
            <person name="Reynolds N.K."/>
            <person name="Stajich J.E."/>
            <person name="Barry K."/>
            <person name="Grigoriev I.V."/>
            <person name="Crous P."/>
            <person name="Smith M.E."/>
        </authorList>
    </citation>
    <scope>NUCLEOTIDE SEQUENCE</scope>
    <source>
        <strain evidence="5">RSA 567</strain>
    </source>
</reference>
<comment type="caution">
    <text evidence="5">The sequence shown here is derived from an EMBL/GenBank/DDBJ whole genome shotgun (WGS) entry which is preliminary data.</text>
</comment>
<evidence type="ECO:0000259" key="3">
    <source>
        <dbReference type="Pfam" id="PF04676"/>
    </source>
</evidence>
<dbReference type="PANTHER" id="PTHR12072">
    <property type="entry name" value="CWF19, CELL CYCLE CONTROL PROTEIN"/>
    <property type="match status" value="1"/>
</dbReference>
<evidence type="ECO:0000313" key="6">
    <source>
        <dbReference type="Proteomes" id="UP001151582"/>
    </source>
</evidence>
<gene>
    <name evidence="5" type="primary">cwf19</name>
    <name evidence="5" type="ORF">H4R34_000663</name>
</gene>
<dbReference type="PANTHER" id="PTHR12072:SF5">
    <property type="entry name" value="CWF19-LIKE PROTEIN 2"/>
    <property type="match status" value="1"/>
</dbReference>
<dbReference type="InterPro" id="IPR006767">
    <property type="entry name" value="Cwf19-like_C_dom-2"/>
</dbReference>
<protein>
    <submittedName>
        <fullName evidence="5">Pre-mRNA-splicing factor cwf19</fullName>
    </submittedName>
</protein>
<dbReference type="GO" id="GO:0071014">
    <property type="term" value="C:post-mRNA release spliceosomal complex"/>
    <property type="evidence" value="ECO:0007669"/>
    <property type="project" value="TreeGrafter"/>
</dbReference>
<comment type="similarity">
    <text evidence="1">Belongs to the CWF19 family.</text>
</comment>